<sequence>MAALSDVRVGGVLDTWLAPLKAVRNANQEELMAIKDEGARAIRIAELNIEAGVKQASRTSAAYPYRYHRPEPPLLTSTTAVTNMTIQEAIRDRGLQVHGTLFDIGSGRIRDLGLAFYENYQTTDRRNQPPMSLAVLSDEVIRNLLENLTRHEVDIFQDALTSALHEYSTATQAIDVSLYHQPERTSTYSDLTGATTLFMPSNSPVGHGVKVVTVSSPHADPSLPTIKPTGSVTLYSPTGSPVGLLHAQTLTAFRTALASSCLLTKRAHVRTLTVFGSGLQAYWHIRLALMLRGTEIRTVNIINRQFSENAKRILQQFYTVPLEVKEREGWEKVQFSVLTPGYGEYHRLQKEHIRAADVIFCCTPSTEDLFDASILTSHEGRRKGRLIVAVGSYTKDMRELPKDLLLQATRPHKHGHLHYHKHATEGGVIVVDSLIGVLKEAGEIIDAGLEPKQLVELGELIMIKRLADEETSSRPSTEADSLSESLEKVDFSTQSSTTSGAGSADNDSVGSSTTARTSITSGFHLPGFLQHKRSASQKSSAEEEKKYDNHLARWITSGNVIYKSVGLGLMDLAVGLEIVKLANAKGVGVHVENFSP</sequence>
<reference evidence="1" key="1">
    <citation type="submission" date="2022-10" db="EMBL/GenBank/DDBJ databases">
        <title>Genome Sequence of Xylaria curta.</title>
        <authorList>
            <person name="Buettner E."/>
        </authorList>
    </citation>
    <scope>NUCLEOTIDE SEQUENCE</scope>
    <source>
        <strain evidence="1">Babe10</strain>
    </source>
</reference>
<evidence type="ECO:0000313" key="2">
    <source>
        <dbReference type="Proteomes" id="UP001143856"/>
    </source>
</evidence>
<name>A0ACC1N2M3_9PEZI</name>
<dbReference type="Proteomes" id="UP001143856">
    <property type="component" value="Unassembled WGS sequence"/>
</dbReference>
<evidence type="ECO:0000313" key="1">
    <source>
        <dbReference type="EMBL" id="KAJ2972693.1"/>
    </source>
</evidence>
<proteinExistence type="predicted"/>
<keyword evidence="2" id="KW-1185">Reference proteome</keyword>
<dbReference type="EMBL" id="JAPDGR010003112">
    <property type="protein sequence ID" value="KAJ2972693.1"/>
    <property type="molecule type" value="Genomic_DNA"/>
</dbReference>
<comment type="caution">
    <text evidence="1">The sequence shown here is derived from an EMBL/GenBank/DDBJ whole genome shotgun (WGS) entry which is preliminary data.</text>
</comment>
<gene>
    <name evidence="1" type="ORF">NUW58_g9132</name>
</gene>
<organism evidence="1 2">
    <name type="scientific">Xylaria curta</name>
    <dbReference type="NCBI Taxonomy" id="42375"/>
    <lineage>
        <taxon>Eukaryota</taxon>
        <taxon>Fungi</taxon>
        <taxon>Dikarya</taxon>
        <taxon>Ascomycota</taxon>
        <taxon>Pezizomycotina</taxon>
        <taxon>Sordariomycetes</taxon>
        <taxon>Xylariomycetidae</taxon>
        <taxon>Xylariales</taxon>
        <taxon>Xylariaceae</taxon>
        <taxon>Xylaria</taxon>
    </lineage>
</organism>
<accession>A0ACC1N2M3</accession>
<protein>
    <submittedName>
        <fullName evidence="1">Uncharacterized protein</fullName>
    </submittedName>
</protein>